<proteinExistence type="predicted"/>
<accession>A0A3M0KQD5</accession>
<gene>
    <name evidence="1" type="ORF">DUI87_06987</name>
</gene>
<comment type="caution">
    <text evidence="1">The sequence shown here is derived from an EMBL/GenBank/DDBJ whole genome shotgun (WGS) entry which is preliminary data.</text>
</comment>
<name>A0A3M0KQD5_HIRRU</name>
<organism evidence="1 2">
    <name type="scientific">Hirundo rustica rustica</name>
    <dbReference type="NCBI Taxonomy" id="333673"/>
    <lineage>
        <taxon>Eukaryota</taxon>
        <taxon>Metazoa</taxon>
        <taxon>Chordata</taxon>
        <taxon>Craniata</taxon>
        <taxon>Vertebrata</taxon>
        <taxon>Euteleostomi</taxon>
        <taxon>Archelosauria</taxon>
        <taxon>Archosauria</taxon>
        <taxon>Dinosauria</taxon>
        <taxon>Saurischia</taxon>
        <taxon>Theropoda</taxon>
        <taxon>Coelurosauria</taxon>
        <taxon>Aves</taxon>
        <taxon>Neognathae</taxon>
        <taxon>Neoaves</taxon>
        <taxon>Telluraves</taxon>
        <taxon>Australaves</taxon>
        <taxon>Passeriformes</taxon>
        <taxon>Sylvioidea</taxon>
        <taxon>Hirundinidae</taxon>
        <taxon>Hirundo</taxon>
    </lineage>
</organism>
<evidence type="ECO:0000313" key="2">
    <source>
        <dbReference type="Proteomes" id="UP000269221"/>
    </source>
</evidence>
<keyword evidence="2" id="KW-1185">Reference proteome</keyword>
<reference evidence="1 2" key="1">
    <citation type="submission" date="2018-07" db="EMBL/GenBank/DDBJ databases">
        <title>A high quality draft genome assembly of the barn swallow (H. rustica rustica).</title>
        <authorList>
            <person name="Formenti G."/>
            <person name="Chiara M."/>
            <person name="Poveda L."/>
            <person name="Francoijs K.-J."/>
            <person name="Bonisoli-Alquati A."/>
            <person name="Canova L."/>
            <person name="Gianfranceschi L."/>
            <person name="Horner D.S."/>
            <person name="Saino N."/>
        </authorList>
    </citation>
    <scope>NUCLEOTIDE SEQUENCE [LARGE SCALE GENOMIC DNA]</scope>
    <source>
        <strain evidence="1">Chelidonia</strain>
        <tissue evidence="1">Blood</tissue>
    </source>
</reference>
<sequence length="88" mass="9981">MCVWSVELNFLSPDSGFAQSNCYILTSGEMVGWIAAQHIEDICAAVQLSCNSNIKEDFGKDINNIKKDINNIKKDINNIKKYLERKQI</sequence>
<dbReference type="Proteomes" id="UP000269221">
    <property type="component" value="Unassembled WGS sequence"/>
</dbReference>
<dbReference type="AlphaFoldDB" id="A0A3M0KQD5"/>
<protein>
    <submittedName>
        <fullName evidence="1">Uncharacterized protein</fullName>
    </submittedName>
</protein>
<evidence type="ECO:0000313" key="1">
    <source>
        <dbReference type="EMBL" id="RMC14811.1"/>
    </source>
</evidence>
<dbReference type="EMBL" id="QRBI01000104">
    <property type="protein sequence ID" value="RMC14811.1"/>
    <property type="molecule type" value="Genomic_DNA"/>
</dbReference>